<feature type="transmembrane region" description="Helical" evidence="1">
    <location>
        <begin position="6"/>
        <end position="25"/>
    </location>
</feature>
<evidence type="ECO:0000313" key="3">
    <source>
        <dbReference type="Proteomes" id="UP000076079"/>
    </source>
</evidence>
<sequence length="57" mass="6325">MTRPLWFGIAMFSAFGSIYAGLFGLKWLQYPLIALAVLAIAMAFRAPTLPPPEDPRK</sequence>
<reference evidence="2 3" key="1">
    <citation type="journal article" date="2016" name="Genome Announc.">
        <title>First Complete Genome Sequence of a Subdivision 6 Acidobacterium Strain.</title>
        <authorList>
            <person name="Huang S."/>
            <person name="Vieira S."/>
            <person name="Bunk B."/>
            <person name="Riedel T."/>
            <person name="Sproer C."/>
            <person name="Overmann J."/>
        </authorList>
    </citation>
    <scope>NUCLEOTIDE SEQUENCE [LARGE SCALE GENOMIC DNA]</scope>
    <source>
        <strain evidence="3">DSM 100886 HEG_-6_39</strain>
    </source>
</reference>
<accession>A0A143PJK5</accession>
<evidence type="ECO:0000256" key="1">
    <source>
        <dbReference type="SAM" id="Phobius"/>
    </source>
</evidence>
<name>A0A143PJK5_LUTPR</name>
<keyword evidence="3" id="KW-1185">Reference proteome</keyword>
<evidence type="ECO:0000313" key="2">
    <source>
        <dbReference type="EMBL" id="AMY08772.1"/>
    </source>
</evidence>
<dbReference type="KEGG" id="abac:LuPra_01977"/>
<dbReference type="EMBL" id="CP015136">
    <property type="protein sequence ID" value="AMY08772.1"/>
    <property type="molecule type" value="Genomic_DNA"/>
</dbReference>
<dbReference type="AlphaFoldDB" id="A0A143PJK5"/>
<dbReference type="Proteomes" id="UP000076079">
    <property type="component" value="Chromosome"/>
</dbReference>
<gene>
    <name evidence="2" type="ORF">LuPra_01977</name>
</gene>
<keyword evidence="1" id="KW-0812">Transmembrane</keyword>
<keyword evidence="1" id="KW-1133">Transmembrane helix</keyword>
<organism evidence="2 3">
    <name type="scientific">Luteitalea pratensis</name>
    <dbReference type="NCBI Taxonomy" id="1855912"/>
    <lineage>
        <taxon>Bacteria</taxon>
        <taxon>Pseudomonadati</taxon>
        <taxon>Acidobacteriota</taxon>
        <taxon>Vicinamibacteria</taxon>
        <taxon>Vicinamibacterales</taxon>
        <taxon>Vicinamibacteraceae</taxon>
        <taxon>Luteitalea</taxon>
    </lineage>
</organism>
<feature type="transmembrane region" description="Helical" evidence="1">
    <location>
        <begin position="32"/>
        <end position="49"/>
    </location>
</feature>
<keyword evidence="1" id="KW-0472">Membrane</keyword>
<protein>
    <submittedName>
        <fullName evidence="2">Uncharacterized protein</fullName>
    </submittedName>
</protein>
<proteinExistence type="predicted"/>
<dbReference type="RefSeq" id="WP_157898958.1">
    <property type="nucleotide sequence ID" value="NZ_CP015136.1"/>
</dbReference>
<reference evidence="3" key="2">
    <citation type="submission" date="2016-04" db="EMBL/GenBank/DDBJ databases">
        <title>First Complete Genome Sequence of a Subdivision 6 Acidobacterium.</title>
        <authorList>
            <person name="Huang S."/>
            <person name="Vieira S."/>
            <person name="Bunk B."/>
            <person name="Riedel T."/>
            <person name="Sproeer C."/>
            <person name="Overmann J."/>
        </authorList>
    </citation>
    <scope>NUCLEOTIDE SEQUENCE [LARGE SCALE GENOMIC DNA]</scope>
    <source>
        <strain evidence="3">DSM 100886 HEG_-6_39</strain>
    </source>
</reference>
<dbReference type="STRING" id="1855912.LuPra_01977"/>